<dbReference type="Pfam" id="PF06579">
    <property type="entry name" value="Ly-6_related"/>
    <property type="match status" value="1"/>
</dbReference>
<dbReference type="AlphaFoldDB" id="A0A914VV42"/>
<sequence>MAGVTTFANFTGRCRAFLLLLLLLLDDERITRCCATKAPYEFTDDGSQGNRGNGASRTVECYSCMSLAYQDTWDHLQSMYTLPHSFTNRCNDPFTSRGIGTINCTSICVTLMEPQVQGGVFIGYMFIRGCLDKILRHGFNQSALRTHRFRHFDMCRNLPRAQLFNHPKNSKHHPYGEVQLCSCYGDRCNGGAAGNGRTGLAEGVARYLLFYMALAVIGSHRNNFS</sequence>
<dbReference type="GO" id="GO:0043025">
    <property type="term" value="C:neuronal cell body"/>
    <property type="evidence" value="ECO:0007669"/>
    <property type="project" value="TreeGrafter"/>
</dbReference>
<dbReference type="WBParaSite" id="PSAMB.scaffold245size61711.g3727.t1">
    <property type="protein sequence ID" value="PSAMB.scaffold245size61711.g3727.t1"/>
    <property type="gene ID" value="PSAMB.scaffold245size61711.g3727"/>
</dbReference>
<dbReference type="PANTHER" id="PTHR34722:SF4">
    <property type="entry name" value="HOMOLOG OF ODR-2 (TWO)-RELATED"/>
    <property type="match status" value="1"/>
</dbReference>
<protein>
    <submittedName>
        <fullName evidence="3">Uncharacterized protein</fullName>
    </submittedName>
</protein>
<dbReference type="PANTHER" id="PTHR34722">
    <property type="entry name" value="HOMOLOG OF ODR-2 (TWO)-RELATED"/>
    <property type="match status" value="1"/>
</dbReference>
<accession>A0A914VV42</accession>
<organism evidence="2 3">
    <name type="scientific">Plectus sambesii</name>
    <dbReference type="NCBI Taxonomy" id="2011161"/>
    <lineage>
        <taxon>Eukaryota</taxon>
        <taxon>Metazoa</taxon>
        <taxon>Ecdysozoa</taxon>
        <taxon>Nematoda</taxon>
        <taxon>Chromadorea</taxon>
        <taxon>Plectida</taxon>
        <taxon>Plectina</taxon>
        <taxon>Plectoidea</taxon>
        <taxon>Plectidae</taxon>
        <taxon>Plectus</taxon>
    </lineage>
</organism>
<proteinExistence type="predicted"/>
<name>A0A914VV42_9BILA</name>
<dbReference type="GO" id="GO:0030424">
    <property type="term" value="C:axon"/>
    <property type="evidence" value="ECO:0007669"/>
    <property type="project" value="TreeGrafter"/>
</dbReference>
<feature type="signal peptide" evidence="1">
    <location>
        <begin position="1"/>
        <end position="16"/>
    </location>
</feature>
<dbReference type="GO" id="GO:0042048">
    <property type="term" value="P:olfactory behavior"/>
    <property type="evidence" value="ECO:0007669"/>
    <property type="project" value="TreeGrafter"/>
</dbReference>
<keyword evidence="2" id="KW-1185">Reference proteome</keyword>
<evidence type="ECO:0000313" key="3">
    <source>
        <dbReference type="WBParaSite" id="PSAMB.scaffold245size61711.g3727.t1"/>
    </source>
</evidence>
<evidence type="ECO:0000313" key="2">
    <source>
        <dbReference type="Proteomes" id="UP000887566"/>
    </source>
</evidence>
<dbReference type="GO" id="GO:1990834">
    <property type="term" value="P:response to odorant"/>
    <property type="evidence" value="ECO:0007669"/>
    <property type="project" value="TreeGrafter"/>
</dbReference>
<dbReference type="InterPro" id="IPR010558">
    <property type="entry name" value="Ly-6-related"/>
</dbReference>
<reference evidence="3" key="1">
    <citation type="submission" date="2022-11" db="UniProtKB">
        <authorList>
            <consortium name="WormBaseParasite"/>
        </authorList>
    </citation>
    <scope>IDENTIFICATION</scope>
</reference>
<feature type="chain" id="PRO_5036688691" evidence="1">
    <location>
        <begin position="17"/>
        <end position="225"/>
    </location>
</feature>
<evidence type="ECO:0000256" key="1">
    <source>
        <dbReference type="SAM" id="SignalP"/>
    </source>
</evidence>
<keyword evidence="1" id="KW-0732">Signal</keyword>
<dbReference type="Proteomes" id="UP000887566">
    <property type="component" value="Unplaced"/>
</dbReference>